<evidence type="ECO:0000313" key="5">
    <source>
        <dbReference type="EMBL" id="AKJ02869.1"/>
    </source>
</evidence>
<dbReference type="Pfam" id="PF01156">
    <property type="entry name" value="IU_nuc_hydro"/>
    <property type="match status" value="1"/>
</dbReference>
<dbReference type="GO" id="GO:0008477">
    <property type="term" value="F:purine nucleosidase activity"/>
    <property type="evidence" value="ECO:0007669"/>
    <property type="project" value="TreeGrafter"/>
</dbReference>
<evidence type="ECO:0000259" key="4">
    <source>
        <dbReference type="Pfam" id="PF01156"/>
    </source>
</evidence>
<dbReference type="PROSITE" id="PS51257">
    <property type="entry name" value="PROKAR_LIPOPROTEIN"/>
    <property type="match status" value="1"/>
</dbReference>
<dbReference type="InterPro" id="IPR001910">
    <property type="entry name" value="Inosine/uridine_hydrolase_dom"/>
</dbReference>
<dbReference type="RefSeq" id="WP_047862180.1">
    <property type="nucleotide sequence ID" value="NZ_CP011509.1"/>
</dbReference>
<evidence type="ECO:0000256" key="1">
    <source>
        <dbReference type="ARBA" id="ARBA00022801"/>
    </source>
</evidence>
<dbReference type="InterPro" id="IPR036452">
    <property type="entry name" value="Ribo_hydro-like"/>
</dbReference>
<feature type="domain" description="Inosine/uridine-preferring nucleoside hydrolase" evidence="4">
    <location>
        <begin position="28"/>
        <end position="331"/>
    </location>
</feature>
<keyword evidence="2" id="KW-0326">Glycosidase</keyword>
<dbReference type="GO" id="GO:0005829">
    <property type="term" value="C:cytosol"/>
    <property type="evidence" value="ECO:0007669"/>
    <property type="project" value="TreeGrafter"/>
</dbReference>
<dbReference type="Gene3D" id="3.90.245.10">
    <property type="entry name" value="Ribonucleoside hydrolase-like"/>
    <property type="match status" value="1"/>
</dbReference>
<evidence type="ECO:0000256" key="2">
    <source>
        <dbReference type="ARBA" id="ARBA00023295"/>
    </source>
</evidence>
<dbReference type="EMBL" id="CP011509">
    <property type="protein sequence ID" value="AKJ02869.1"/>
    <property type="molecule type" value="Genomic_DNA"/>
</dbReference>
<evidence type="ECO:0000313" key="6">
    <source>
        <dbReference type="Proteomes" id="UP000035579"/>
    </source>
</evidence>
<name>A0AAC8Q8L6_9BACT</name>
<reference evidence="5 6" key="1">
    <citation type="submission" date="2015-05" db="EMBL/GenBank/DDBJ databases">
        <title>Genome assembly of Archangium gephyra DSM 2261.</title>
        <authorList>
            <person name="Sharma G."/>
            <person name="Subramanian S."/>
        </authorList>
    </citation>
    <scope>NUCLEOTIDE SEQUENCE [LARGE SCALE GENOMIC DNA]</scope>
    <source>
        <strain evidence="5 6">DSM 2261</strain>
    </source>
</reference>
<protein>
    <submittedName>
        <fullName evidence="5">Inosine-uridine preferring nucleoside hydrolase</fullName>
    </submittedName>
</protein>
<feature type="signal peptide" evidence="3">
    <location>
        <begin position="1"/>
        <end position="30"/>
    </location>
</feature>
<dbReference type="AlphaFoldDB" id="A0AAC8Q8L6"/>
<dbReference type="KEGG" id="age:AA314_04495"/>
<keyword evidence="3" id="KW-0732">Signal</keyword>
<feature type="chain" id="PRO_5042222963" evidence="3">
    <location>
        <begin position="31"/>
        <end position="342"/>
    </location>
</feature>
<keyword evidence="1 5" id="KW-0378">Hydrolase</keyword>
<dbReference type="Proteomes" id="UP000035579">
    <property type="component" value="Chromosome"/>
</dbReference>
<dbReference type="GO" id="GO:0006152">
    <property type="term" value="P:purine nucleoside catabolic process"/>
    <property type="evidence" value="ECO:0007669"/>
    <property type="project" value="TreeGrafter"/>
</dbReference>
<gene>
    <name evidence="5" type="ORF">AA314_04495</name>
</gene>
<dbReference type="PANTHER" id="PTHR12304">
    <property type="entry name" value="INOSINE-URIDINE PREFERRING NUCLEOSIDE HYDROLASE"/>
    <property type="match status" value="1"/>
</dbReference>
<evidence type="ECO:0000256" key="3">
    <source>
        <dbReference type="SAM" id="SignalP"/>
    </source>
</evidence>
<dbReference type="SUPFAM" id="SSF53590">
    <property type="entry name" value="Nucleoside hydrolase"/>
    <property type="match status" value="1"/>
</dbReference>
<dbReference type="InterPro" id="IPR023186">
    <property type="entry name" value="IUNH"/>
</dbReference>
<organism evidence="5 6">
    <name type="scientific">Archangium gephyra</name>
    <dbReference type="NCBI Taxonomy" id="48"/>
    <lineage>
        <taxon>Bacteria</taxon>
        <taxon>Pseudomonadati</taxon>
        <taxon>Myxococcota</taxon>
        <taxon>Myxococcia</taxon>
        <taxon>Myxococcales</taxon>
        <taxon>Cystobacterineae</taxon>
        <taxon>Archangiaceae</taxon>
        <taxon>Archangium</taxon>
    </lineage>
</organism>
<sequence length="342" mass="35841">MSLQRYSLPSAALAALLLASCSRAPTPVIADVDSDYDDMVSLAYLCQEHQRGNLRLAAVTVTNTGAGLPGKALRHARCVLEACGLKDIPVADASPPTPHAFTPMMREGIDGILSDVFTRCTASAESTPKQAPQLIAEVALASPEPVTVVATGPLSNLAAALQAEPKLQEHIARTYIMGGAVSVPGNLCCGVPEEFDNTQEFNIFVDPPAAATVLRSLPAGSVSLVPLDATRHVPVTRAYAQRLAEQASASGAARVVSAIANHPNMLMGIDLGLLYWWDPLVAVAVFHPETVTFQTQSVEVVLDGASAGRTRAAEGGQSTRVGMGANAQRFEDLLLESLTAQP</sequence>
<accession>A0AAC8Q8L6</accession>
<dbReference type="PANTHER" id="PTHR12304:SF46">
    <property type="entry name" value="INOSINE-ADENOSINE-GUANOSINE-NUCLEOSIDE HYDROLASE"/>
    <property type="match status" value="1"/>
</dbReference>
<proteinExistence type="predicted"/>